<keyword evidence="1" id="KW-0472">Membrane</keyword>
<evidence type="ECO:0000313" key="2">
    <source>
        <dbReference type="EMBL" id="MDP8591576.1"/>
    </source>
</evidence>
<keyword evidence="1" id="KW-1133">Transmembrane helix</keyword>
<evidence type="ECO:0000256" key="1">
    <source>
        <dbReference type="SAM" id="Phobius"/>
    </source>
</evidence>
<keyword evidence="3" id="KW-1185">Reference proteome</keyword>
<dbReference type="AlphaFoldDB" id="A0AAJ1SNE1"/>
<sequence>MTHFKKFLLTLFIGGVALLSEFVFHQPGLAFMIVAFTGGILAFLMFLEMIKTLRSGRYGVDILAITAILATLAVKEYWASLMI</sequence>
<evidence type="ECO:0000313" key="3">
    <source>
        <dbReference type="Proteomes" id="UP001238215"/>
    </source>
</evidence>
<feature type="non-terminal residue" evidence="2">
    <location>
        <position position="83"/>
    </location>
</feature>
<name>A0AAJ1SNE1_9ENTE</name>
<feature type="transmembrane region" description="Helical" evidence="1">
    <location>
        <begin position="59"/>
        <end position="78"/>
    </location>
</feature>
<proteinExistence type="predicted"/>
<protein>
    <submittedName>
        <fullName evidence="2">Heavy metal translocating P-type ATPase</fullName>
    </submittedName>
</protein>
<feature type="transmembrane region" description="Helical" evidence="1">
    <location>
        <begin position="29"/>
        <end position="47"/>
    </location>
</feature>
<dbReference type="EMBL" id="JAVBZS010000299">
    <property type="protein sequence ID" value="MDP8591576.1"/>
    <property type="molecule type" value="Genomic_DNA"/>
</dbReference>
<reference evidence="2 3" key="1">
    <citation type="submission" date="2023-08" db="EMBL/GenBank/DDBJ databases">
        <title>Whole genome sequencing of Enterococcus.</title>
        <authorList>
            <person name="Kaptchouang Tchatchouang C.D."/>
            <person name="Ateba C.N."/>
        </authorList>
    </citation>
    <scope>NUCLEOTIDE SEQUENCE [LARGE SCALE GENOMIC DNA]</scope>
    <source>
        <strain evidence="2 3">ENT3_CNKT_NWU</strain>
    </source>
</reference>
<comment type="caution">
    <text evidence="2">The sequence shown here is derived from an EMBL/GenBank/DDBJ whole genome shotgun (WGS) entry which is preliminary data.</text>
</comment>
<keyword evidence="1" id="KW-0812">Transmembrane</keyword>
<accession>A0AAJ1SNE1</accession>
<gene>
    <name evidence="2" type="ORF">RAN64_16730</name>
</gene>
<organism evidence="2 3">
    <name type="scientific">Enterococcus lactis</name>
    <dbReference type="NCBI Taxonomy" id="357441"/>
    <lineage>
        <taxon>Bacteria</taxon>
        <taxon>Bacillati</taxon>
        <taxon>Bacillota</taxon>
        <taxon>Bacilli</taxon>
        <taxon>Lactobacillales</taxon>
        <taxon>Enterococcaceae</taxon>
        <taxon>Enterococcus</taxon>
    </lineage>
</organism>
<dbReference type="Proteomes" id="UP001238215">
    <property type="component" value="Unassembled WGS sequence"/>
</dbReference>